<organism evidence="1">
    <name type="scientific">uncultured Rubellimicrobium sp</name>
    <dbReference type="NCBI Taxonomy" id="543078"/>
    <lineage>
        <taxon>Bacteria</taxon>
        <taxon>Pseudomonadati</taxon>
        <taxon>Pseudomonadota</taxon>
        <taxon>Alphaproteobacteria</taxon>
        <taxon>Rhodobacterales</taxon>
        <taxon>Roseobacteraceae</taxon>
        <taxon>Rubellimicrobium</taxon>
        <taxon>environmental samples</taxon>
    </lineage>
</organism>
<reference evidence="1" key="1">
    <citation type="submission" date="2020-02" db="EMBL/GenBank/DDBJ databases">
        <authorList>
            <person name="Meier V. D."/>
        </authorList>
    </citation>
    <scope>NUCLEOTIDE SEQUENCE</scope>
    <source>
        <strain evidence="1">AVDCRST_MAG15</strain>
    </source>
</reference>
<dbReference type="AlphaFoldDB" id="A0A6J4PU24"/>
<sequence length="59" mass="6242">MNHVLPDASRAEFFSSLLNDTLEVYEAAADQEQAALSAASSGHEPSNEAAAALRNCFDS</sequence>
<dbReference type="EMBL" id="CADCUU010000350">
    <property type="protein sequence ID" value="CAA9423549.1"/>
    <property type="molecule type" value="Genomic_DNA"/>
</dbReference>
<name>A0A6J4PU24_9RHOB</name>
<evidence type="ECO:0000313" key="1">
    <source>
        <dbReference type="EMBL" id="CAA9423549.1"/>
    </source>
</evidence>
<proteinExistence type="predicted"/>
<gene>
    <name evidence="1" type="ORF">AVDCRST_MAG15-2348</name>
</gene>
<accession>A0A6J4PU24</accession>
<protein>
    <submittedName>
        <fullName evidence="1">Uncharacterized protein</fullName>
    </submittedName>
</protein>